<name>A0A0N9I051_9PSEU</name>
<accession>A0A0N9I051</accession>
<protein>
    <recommendedName>
        <fullName evidence="3">Cytochrome P450</fullName>
    </recommendedName>
</protein>
<dbReference type="GO" id="GO:0016705">
    <property type="term" value="F:oxidoreductase activity, acting on paired donors, with incorporation or reduction of molecular oxygen"/>
    <property type="evidence" value="ECO:0007669"/>
    <property type="project" value="InterPro"/>
</dbReference>
<dbReference type="InterPro" id="IPR036396">
    <property type="entry name" value="Cyt_P450_sf"/>
</dbReference>
<organism evidence="1 2">
    <name type="scientific">Kibdelosporangium phytohabitans</name>
    <dbReference type="NCBI Taxonomy" id="860235"/>
    <lineage>
        <taxon>Bacteria</taxon>
        <taxon>Bacillati</taxon>
        <taxon>Actinomycetota</taxon>
        <taxon>Actinomycetes</taxon>
        <taxon>Pseudonocardiales</taxon>
        <taxon>Pseudonocardiaceae</taxon>
        <taxon>Kibdelosporangium</taxon>
    </lineage>
</organism>
<dbReference type="Gene3D" id="1.10.630.10">
    <property type="entry name" value="Cytochrome P450"/>
    <property type="match status" value="1"/>
</dbReference>
<gene>
    <name evidence="1" type="ORF">AOZ06_22960</name>
</gene>
<dbReference type="EMBL" id="CP012752">
    <property type="protein sequence ID" value="ALG09389.1"/>
    <property type="molecule type" value="Genomic_DNA"/>
</dbReference>
<keyword evidence="2" id="KW-1185">Reference proteome</keyword>
<dbReference type="SUPFAM" id="SSF48264">
    <property type="entry name" value="Cytochrome P450"/>
    <property type="match status" value="1"/>
</dbReference>
<dbReference type="AlphaFoldDB" id="A0A0N9I051"/>
<reference evidence="1 2" key="1">
    <citation type="submission" date="2015-07" db="EMBL/GenBank/DDBJ databases">
        <title>Genome sequencing of Kibdelosporangium phytohabitans.</title>
        <authorList>
            <person name="Qin S."/>
            <person name="Xing K."/>
        </authorList>
    </citation>
    <scope>NUCLEOTIDE SEQUENCE [LARGE SCALE GENOMIC DNA]</scope>
    <source>
        <strain evidence="1 2">KLBMP1111</strain>
    </source>
</reference>
<evidence type="ECO:0000313" key="2">
    <source>
        <dbReference type="Proteomes" id="UP000063699"/>
    </source>
</evidence>
<dbReference type="KEGG" id="kphy:AOZ06_22960"/>
<sequence length="89" mass="9826">MFEAGNLQTIPADEHVPWRRLLLSALGNHRSHEEHFEAFTALTVELADRWVATVGEVALQEDLGELSLRLICRSALDGDLGSSRRTSAA</sequence>
<dbReference type="Proteomes" id="UP000063699">
    <property type="component" value="Chromosome"/>
</dbReference>
<dbReference type="OrthoDB" id="3217230at2"/>
<dbReference type="GO" id="GO:0005506">
    <property type="term" value="F:iron ion binding"/>
    <property type="evidence" value="ECO:0007669"/>
    <property type="project" value="InterPro"/>
</dbReference>
<dbReference type="RefSeq" id="WP_054291293.1">
    <property type="nucleotide sequence ID" value="NZ_CP012752.1"/>
</dbReference>
<proteinExistence type="predicted"/>
<evidence type="ECO:0000313" key="1">
    <source>
        <dbReference type="EMBL" id="ALG09389.1"/>
    </source>
</evidence>
<dbReference type="STRING" id="860235.AOZ06_22960"/>
<dbReference type="GO" id="GO:0004497">
    <property type="term" value="F:monooxygenase activity"/>
    <property type="evidence" value="ECO:0007669"/>
    <property type="project" value="InterPro"/>
</dbReference>
<dbReference type="GO" id="GO:0020037">
    <property type="term" value="F:heme binding"/>
    <property type="evidence" value="ECO:0007669"/>
    <property type="project" value="InterPro"/>
</dbReference>
<evidence type="ECO:0008006" key="3">
    <source>
        <dbReference type="Google" id="ProtNLM"/>
    </source>
</evidence>